<dbReference type="Gene3D" id="2.60.120.260">
    <property type="entry name" value="Galactose-binding domain-like"/>
    <property type="match status" value="2"/>
</dbReference>
<feature type="signal peptide" evidence="6">
    <location>
        <begin position="1"/>
        <end position="27"/>
    </location>
</feature>
<dbReference type="Gene3D" id="3.20.20.80">
    <property type="entry name" value="Glycosidases"/>
    <property type="match status" value="1"/>
</dbReference>
<evidence type="ECO:0000313" key="8">
    <source>
        <dbReference type="EMBL" id="TWU67097.1"/>
    </source>
</evidence>
<dbReference type="InterPro" id="IPR006104">
    <property type="entry name" value="Glyco_hydro_2_N"/>
</dbReference>
<accession>A0A5C6FVQ9</accession>
<protein>
    <recommendedName>
        <fullName evidence="3">beta-galactosidase</fullName>
        <ecNumber evidence="3">3.2.1.23</ecNumber>
    </recommendedName>
</protein>
<dbReference type="GO" id="GO:0009341">
    <property type="term" value="C:beta-galactosidase complex"/>
    <property type="evidence" value="ECO:0007669"/>
    <property type="project" value="TreeGrafter"/>
</dbReference>
<dbReference type="EMBL" id="SJPZ01000001">
    <property type="protein sequence ID" value="TWU67097.1"/>
    <property type="molecule type" value="Genomic_DNA"/>
</dbReference>
<dbReference type="PROSITE" id="PS50022">
    <property type="entry name" value="FA58C_3"/>
    <property type="match status" value="1"/>
</dbReference>
<comment type="caution">
    <text evidence="8">The sequence shown here is derived from an EMBL/GenBank/DDBJ whole genome shotgun (WGS) entry which is preliminary data.</text>
</comment>
<name>A0A5C6FVQ9_9PLAN</name>
<dbReference type="InterPro" id="IPR000421">
    <property type="entry name" value="FA58C"/>
</dbReference>
<dbReference type="RefSeq" id="WP_146413574.1">
    <property type="nucleotide sequence ID" value="NZ_SJPZ01000001.1"/>
</dbReference>
<dbReference type="Proteomes" id="UP000316476">
    <property type="component" value="Unassembled WGS sequence"/>
</dbReference>
<feature type="chain" id="PRO_5023113897" description="beta-galactosidase" evidence="6">
    <location>
        <begin position="28"/>
        <end position="1065"/>
    </location>
</feature>
<dbReference type="SUPFAM" id="SSF49785">
    <property type="entry name" value="Galactose-binding domain-like"/>
    <property type="match status" value="2"/>
</dbReference>
<evidence type="ECO:0000256" key="6">
    <source>
        <dbReference type="SAM" id="SignalP"/>
    </source>
</evidence>
<dbReference type="Pfam" id="PF02837">
    <property type="entry name" value="Glyco_hydro_2_N"/>
    <property type="match status" value="1"/>
</dbReference>
<sequence length="1065" mass="119089" precursor="true">MNHPNRIRNSFSLFALLAFTLASTLQAASLNPTELDLSGQWSVKLDPHDVGESQAWFDSVAGTPIQLPGTTGEASLGKPLDLQPALTREVFHHLHQRFQYIGAAWYSRSFDLVPSWQDREIELVLERVIWETTVWVNGQKIGSRDSLSTAHRYPVAAVLKPGKNTIVVRVDNRMKVDIGKMGHAYTEETQSIWNGLIGKIALVSKSAVKILANPLRVVVSKPGDLDVRIQPINGDAKELPRWTKQVSTPGTYEVPIPSDATVAWSEFNPALYQVDCTLQAGDTDHQASLVTGFRSVSTEGTELRINGQKAFMRGTLECCIFPKTGYPPTDEVGWDKVFGTLKKYGLNHLRFHSYCPPEAAFASADRHGIYVQAELPNWTFKMGKLPETDAYLMEEGKRIMEAYSHHPSFVFFSIGNELSGDFQFVDKMVAQLRKLAPHILYTSTSYSFSPRGLLPGPEDDFFISQRTKTGWVRGQGFLNQTVPNTDSDYAEGLKCLDIPLISHEVGQYNVYPNLKELPKYDGNLRALNMEAIQNDLRAKGRLDDAEDYTANSGALARLLYKEDIERALRTKGLSGIQLLDLHDFPGQSTATVGLLDAFWDSKGLISPTEFRRFCSPVVPLVRIEKLTWSDQETFKAKIEVANFGNAALENKQVQWQLENEEGEVLVSDTVSKATIPVGNGNQIVTIEVPLKNVDRASQMRLSVSLDGTEYANDWKFWVYPESDSQANSDDVEIVRAFGKPLFDALAAGRRVLYLPKREEIRQPLDGRFIPVFWSPLHFPNQPGALGTVIQSNHPVFDDFPTSPHTDWQWWELLATSTSVDMSWMDPDAGSTADFPIVQFIDKYNRNALPSILWEAKVGQGLLMVCSLDIESDPQRRLVAKQLKRSILSYLSSEKFSPAISISPKKLLDLFRARPYRIRLAKGTSHPNYALTNCDDNDVKTIWHTDWRDANNQYPYHIIIGFDGPIGVNGIQIHQRNDSSNGVIDDYQISISEDGENWKTIHQGSKPSGKIVFDRSVVAKAVRFEALSEQNGKEDCAIAELSPVFDSGNTGVDELGLIEGFNTPAE</sequence>
<comment type="catalytic activity">
    <reaction evidence="1">
        <text>Hydrolysis of terminal non-reducing beta-D-galactose residues in beta-D-galactosides.</text>
        <dbReference type="EC" id="3.2.1.23"/>
    </reaction>
</comment>
<evidence type="ECO:0000256" key="5">
    <source>
        <dbReference type="ARBA" id="ARBA00023295"/>
    </source>
</evidence>
<keyword evidence="6" id="KW-0732">Signal</keyword>
<evidence type="ECO:0000259" key="7">
    <source>
        <dbReference type="PROSITE" id="PS50022"/>
    </source>
</evidence>
<dbReference type="EC" id="3.2.1.23" evidence="3"/>
<dbReference type="InterPro" id="IPR050347">
    <property type="entry name" value="Bact_Beta-galactosidase"/>
</dbReference>
<dbReference type="InterPro" id="IPR017853">
    <property type="entry name" value="GH"/>
</dbReference>
<evidence type="ECO:0000256" key="1">
    <source>
        <dbReference type="ARBA" id="ARBA00001412"/>
    </source>
</evidence>
<dbReference type="InterPro" id="IPR006103">
    <property type="entry name" value="Glyco_hydro_2_cat"/>
</dbReference>
<evidence type="ECO:0000313" key="9">
    <source>
        <dbReference type="Proteomes" id="UP000316476"/>
    </source>
</evidence>
<organism evidence="8 9">
    <name type="scientific">Crateriforma conspicua</name>
    <dbReference type="NCBI Taxonomy" id="2527996"/>
    <lineage>
        <taxon>Bacteria</taxon>
        <taxon>Pseudomonadati</taxon>
        <taxon>Planctomycetota</taxon>
        <taxon>Planctomycetia</taxon>
        <taxon>Planctomycetales</taxon>
        <taxon>Planctomycetaceae</taxon>
        <taxon>Crateriforma</taxon>
    </lineage>
</organism>
<evidence type="ECO:0000256" key="2">
    <source>
        <dbReference type="ARBA" id="ARBA00007401"/>
    </source>
</evidence>
<dbReference type="PANTHER" id="PTHR46323">
    <property type="entry name" value="BETA-GALACTOSIDASE"/>
    <property type="match status" value="1"/>
</dbReference>
<dbReference type="AlphaFoldDB" id="A0A5C6FVQ9"/>
<dbReference type="SUPFAM" id="SSF51445">
    <property type="entry name" value="(Trans)glycosidases"/>
    <property type="match status" value="1"/>
</dbReference>
<dbReference type="Pfam" id="PF02836">
    <property type="entry name" value="Glyco_hydro_2_C"/>
    <property type="match status" value="1"/>
</dbReference>
<dbReference type="GO" id="GO:0005990">
    <property type="term" value="P:lactose catabolic process"/>
    <property type="evidence" value="ECO:0007669"/>
    <property type="project" value="TreeGrafter"/>
</dbReference>
<dbReference type="InterPro" id="IPR008979">
    <property type="entry name" value="Galactose-bd-like_sf"/>
</dbReference>
<proteinExistence type="inferred from homology"/>
<dbReference type="PANTHER" id="PTHR46323:SF2">
    <property type="entry name" value="BETA-GALACTOSIDASE"/>
    <property type="match status" value="1"/>
</dbReference>
<reference evidence="8 9" key="1">
    <citation type="submission" date="2019-02" db="EMBL/GenBank/DDBJ databases">
        <title>Deep-cultivation of Planctomycetes and their phenomic and genomic characterization uncovers novel biology.</title>
        <authorList>
            <person name="Wiegand S."/>
            <person name="Jogler M."/>
            <person name="Boedeker C."/>
            <person name="Pinto D."/>
            <person name="Vollmers J."/>
            <person name="Rivas-Marin E."/>
            <person name="Kohn T."/>
            <person name="Peeters S.H."/>
            <person name="Heuer A."/>
            <person name="Rast P."/>
            <person name="Oberbeckmann S."/>
            <person name="Bunk B."/>
            <person name="Jeske O."/>
            <person name="Meyerdierks A."/>
            <person name="Storesund J.E."/>
            <person name="Kallscheuer N."/>
            <person name="Luecker S."/>
            <person name="Lage O.M."/>
            <person name="Pohl T."/>
            <person name="Merkel B.J."/>
            <person name="Hornburger P."/>
            <person name="Mueller R.-W."/>
            <person name="Bruemmer F."/>
            <person name="Labrenz M."/>
            <person name="Spormann A.M."/>
            <person name="Op Den Camp H."/>
            <person name="Overmann J."/>
            <person name="Amann R."/>
            <person name="Jetten M.S.M."/>
            <person name="Mascher T."/>
            <person name="Medema M.H."/>
            <person name="Devos D.P."/>
            <person name="Kaster A.-K."/>
            <person name="Ovreas L."/>
            <person name="Rohde M."/>
            <person name="Galperin M.Y."/>
            <person name="Jogler C."/>
        </authorList>
    </citation>
    <scope>NUCLEOTIDE SEQUENCE [LARGE SCALE GENOMIC DNA]</scope>
    <source>
        <strain evidence="8 9">V7</strain>
    </source>
</reference>
<evidence type="ECO:0000256" key="4">
    <source>
        <dbReference type="ARBA" id="ARBA00022801"/>
    </source>
</evidence>
<keyword evidence="4 8" id="KW-0378">Hydrolase</keyword>
<comment type="similarity">
    <text evidence="2">Belongs to the glycosyl hydrolase 2 family.</text>
</comment>
<gene>
    <name evidence="8" type="primary">lacZ_2</name>
    <name evidence="8" type="ORF">V7x_26700</name>
</gene>
<feature type="domain" description="F5/8 type C" evidence="7">
    <location>
        <begin position="894"/>
        <end position="1042"/>
    </location>
</feature>
<keyword evidence="5 8" id="KW-0326">Glycosidase</keyword>
<evidence type="ECO:0000256" key="3">
    <source>
        <dbReference type="ARBA" id="ARBA00012756"/>
    </source>
</evidence>
<dbReference type="OrthoDB" id="9814867at2"/>
<dbReference type="Pfam" id="PF00754">
    <property type="entry name" value="F5_F8_type_C"/>
    <property type="match status" value="1"/>
</dbReference>
<dbReference type="GO" id="GO:0004565">
    <property type="term" value="F:beta-galactosidase activity"/>
    <property type="evidence" value="ECO:0007669"/>
    <property type="project" value="UniProtKB-EC"/>
</dbReference>